<dbReference type="Proteomes" id="UP000249165">
    <property type="component" value="Unassembled WGS sequence"/>
</dbReference>
<protein>
    <recommendedName>
        <fullName evidence="4">Secreted protein</fullName>
    </recommendedName>
</protein>
<feature type="signal peptide" evidence="1">
    <location>
        <begin position="1"/>
        <end position="23"/>
    </location>
</feature>
<evidence type="ECO:0000256" key="1">
    <source>
        <dbReference type="SAM" id="SignalP"/>
    </source>
</evidence>
<reference evidence="2 3" key="1">
    <citation type="submission" date="2018-06" db="EMBL/GenBank/DDBJ databases">
        <title>Genomic Encyclopedia of Archaeal and Bacterial Type Strains, Phase II (KMG-II): from individual species to whole genera.</title>
        <authorList>
            <person name="Goeker M."/>
        </authorList>
    </citation>
    <scope>NUCLEOTIDE SEQUENCE [LARGE SCALE GENOMIC DNA]</scope>
    <source>
        <strain evidence="2 3">DSM 22011</strain>
    </source>
</reference>
<evidence type="ECO:0008006" key="4">
    <source>
        <dbReference type="Google" id="ProtNLM"/>
    </source>
</evidence>
<gene>
    <name evidence="2" type="ORF">ATI53_100142</name>
</gene>
<dbReference type="AlphaFoldDB" id="A0A327YW50"/>
<dbReference type="RefSeq" id="WP_009504430.1">
    <property type="nucleotide sequence ID" value="NZ_LIGL01000003.1"/>
</dbReference>
<feature type="chain" id="PRO_5016352216" description="Secreted protein" evidence="1">
    <location>
        <begin position="24"/>
        <end position="78"/>
    </location>
</feature>
<sequence length="78" mass="7387">MTIKSVLGLATAGLLALAPIAQAQEVKPRDPLISSQQGEASSPLVPALIGGGLLLIVGLAAGGGDGGGGGSSNNTVPD</sequence>
<evidence type="ECO:0000313" key="3">
    <source>
        <dbReference type="Proteomes" id="UP000249165"/>
    </source>
</evidence>
<keyword evidence="3" id="KW-1185">Reference proteome</keyword>
<keyword evidence="1" id="KW-0732">Signal</keyword>
<accession>A0A327YW50</accession>
<name>A0A327YW50_9RHOB</name>
<evidence type="ECO:0000313" key="2">
    <source>
        <dbReference type="EMBL" id="RAK23935.1"/>
    </source>
</evidence>
<organism evidence="2 3">
    <name type="scientific">Salipiger aestuarii</name>
    <dbReference type="NCBI Taxonomy" id="568098"/>
    <lineage>
        <taxon>Bacteria</taxon>
        <taxon>Pseudomonadati</taxon>
        <taxon>Pseudomonadota</taxon>
        <taxon>Alphaproteobacteria</taxon>
        <taxon>Rhodobacterales</taxon>
        <taxon>Roseobacteraceae</taxon>
        <taxon>Salipiger</taxon>
    </lineage>
</organism>
<proteinExistence type="predicted"/>
<dbReference type="EMBL" id="QLMG01000001">
    <property type="protein sequence ID" value="RAK23935.1"/>
    <property type="molecule type" value="Genomic_DNA"/>
</dbReference>
<comment type="caution">
    <text evidence="2">The sequence shown here is derived from an EMBL/GenBank/DDBJ whole genome shotgun (WGS) entry which is preliminary data.</text>
</comment>